<keyword evidence="11 22" id="KW-0418">Kinase</keyword>
<dbReference type="PROSITE" id="PS00109">
    <property type="entry name" value="PROTEIN_KINASE_TYR"/>
    <property type="match status" value="1"/>
</dbReference>
<dbReference type="InterPro" id="IPR008266">
    <property type="entry name" value="Tyr_kinase_AS"/>
</dbReference>
<evidence type="ECO:0000256" key="8">
    <source>
        <dbReference type="ARBA" id="ARBA00022729"/>
    </source>
</evidence>
<keyword evidence="13 19" id="KW-1133">Transmembrane helix</keyword>
<name>A0A8T0KXQ7_PHAAN</name>
<dbReference type="InterPro" id="IPR001611">
    <property type="entry name" value="Leu-rich_rpt"/>
</dbReference>
<evidence type="ECO:0000256" key="12">
    <source>
        <dbReference type="ARBA" id="ARBA00022840"/>
    </source>
</evidence>
<feature type="signal peptide" evidence="20">
    <location>
        <begin position="1"/>
        <end position="19"/>
    </location>
</feature>
<dbReference type="Gene3D" id="3.30.200.20">
    <property type="entry name" value="Phosphorylase Kinase, domain 1"/>
    <property type="match status" value="1"/>
</dbReference>
<dbReference type="InterPro" id="IPR051420">
    <property type="entry name" value="Ser_Thr_Kinases_DiverseReg"/>
</dbReference>
<keyword evidence="7 19" id="KW-0812">Transmembrane</keyword>
<dbReference type="Pfam" id="PF08263">
    <property type="entry name" value="LRRNT_2"/>
    <property type="match status" value="1"/>
</dbReference>
<dbReference type="InterPro" id="IPR000719">
    <property type="entry name" value="Prot_kinase_dom"/>
</dbReference>
<keyword evidence="3" id="KW-0723">Serine/threonine-protein kinase</keyword>
<dbReference type="PROSITE" id="PS50011">
    <property type="entry name" value="PROTEIN_KINASE_DOM"/>
    <property type="match status" value="1"/>
</dbReference>
<evidence type="ECO:0000256" key="20">
    <source>
        <dbReference type="SAM" id="SignalP"/>
    </source>
</evidence>
<keyword evidence="8 20" id="KW-0732">Signal</keyword>
<dbReference type="EC" id="2.7.11.1" evidence="2"/>
<dbReference type="PANTHER" id="PTHR48005">
    <property type="entry name" value="LEUCINE RICH REPEAT KINASE 2"/>
    <property type="match status" value="1"/>
</dbReference>
<keyword evidence="12" id="KW-0067">ATP-binding</keyword>
<keyword evidence="14 19" id="KW-0472">Membrane</keyword>
<dbReference type="Gene3D" id="1.10.510.10">
    <property type="entry name" value="Transferase(Phosphotransferase) domain 1"/>
    <property type="match status" value="1"/>
</dbReference>
<evidence type="ECO:0000313" key="23">
    <source>
        <dbReference type="Proteomes" id="UP000743370"/>
    </source>
</evidence>
<dbReference type="InterPro" id="IPR003591">
    <property type="entry name" value="Leu-rich_rpt_typical-subtyp"/>
</dbReference>
<dbReference type="GO" id="GO:0005524">
    <property type="term" value="F:ATP binding"/>
    <property type="evidence" value="ECO:0007669"/>
    <property type="project" value="UniProtKB-KW"/>
</dbReference>
<evidence type="ECO:0000256" key="2">
    <source>
        <dbReference type="ARBA" id="ARBA00012513"/>
    </source>
</evidence>
<feature type="transmembrane region" description="Helical" evidence="19">
    <location>
        <begin position="505"/>
        <end position="531"/>
    </location>
</feature>
<keyword evidence="5" id="KW-0433">Leucine-rich repeat</keyword>
<keyword evidence="4" id="KW-0597">Phosphoprotein</keyword>
<evidence type="ECO:0000256" key="6">
    <source>
        <dbReference type="ARBA" id="ARBA00022679"/>
    </source>
</evidence>
<dbReference type="FunFam" id="3.80.10.10:FF:000710">
    <property type="entry name" value="MDIS1-interacting receptor like kinase 2 isoform A"/>
    <property type="match status" value="1"/>
</dbReference>
<evidence type="ECO:0000256" key="15">
    <source>
        <dbReference type="ARBA" id="ARBA00023170"/>
    </source>
</evidence>
<keyword evidence="16" id="KW-0325">Glycoprotein</keyword>
<evidence type="ECO:0000256" key="14">
    <source>
        <dbReference type="ARBA" id="ARBA00023136"/>
    </source>
</evidence>
<evidence type="ECO:0000256" key="18">
    <source>
        <dbReference type="ARBA" id="ARBA00048679"/>
    </source>
</evidence>
<dbReference type="InterPro" id="IPR013210">
    <property type="entry name" value="LRR_N_plant-typ"/>
</dbReference>
<dbReference type="Proteomes" id="UP000743370">
    <property type="component" value="Unassembled WGS sequence"/>
</dbReference>
<comment type="subcellular location">
    <subcellularLocation>
        <location evidence="1">Membrane</location>
        <topology evidence="1">Single-pass type I membrane protein</topology>
    </subcellularLocation>
</comment>
<keyword evidence="9" id="KW-0677">Repeat</keyword>
<evidence type="ECO:0000256" key="17">
    <source>
        <dbReference type="ARBA" id="ARBA00047899"/>
    </source>
</evidence>
<dbReference type="FunFam" id="3.80.10.10:FF:000233">
    <property type="entry name" value="Leucine-rich repeat receptor-like protein kinase TDR"/>
    <property type="match status" value="1"/>
</dbReference>
<organism evidence="22 23">
    <name type="scientific">Phaseolus angularis</name>
    <name type="common">Azuki bean</name>
    <name type="synonym">Vigna angularis</name>
    <dbReference type="NCBI Taxonomy" id="3914"/>
    <lineage>
        <taxon>Eukaryota</taxon>
        <taxon>Viridiplantae</taxon>
        <taxon>Streptophyta</taxon>
        <taxon>Embryophyta</taxon>
        <taxon>Tracheophyta</taxon>
        <taxon>Spermatophyta</taxon>
        <taxon>Magnoliopsida</taxon>
        <taxon>eudicotyledons</taxon>
        <taxon>Gunneridae</taxon>
        <taxon>Pentapetalae</taxon>
        <taxon>rosids</taxon>
        <taxon>fabids</taxon>
        <taxon>Fabales</taxon>
        <taxon>Fabaceae</taxon>
        <taxon>Papilionoideae</taxon>
        <taxon>50 kb inversion clade</taxon>
        <taxon>NPAAA clade</taxon>
        <taxon>indigoferoid/millettioid clade</taxon>
        <taxon>Phaseoleae</taxon>
        <taxon>Vigna</taxon>
    </lineage>
</organism>
<accession>A0A8T0KXQ7</accession>
<dbReference type="GO" id="GO:0016020">
    <property type="term" value="C:membrane"/>
    <property type="evidence" value="ECO:0007669"/>
    <property type="project" value="UniProtKB-SubCell"/>
</dbReference>
<comment type="catalytic activity">
    <reaction evidence="17">
        <text>L-threonyl-[protein] + ATP = O-phospho-L-threonyl-[protein] + ADP + H(+)</text>
        <dbReference type="Rhea" id="RHEA:46608"/>
        <dbReference type="Rhea" id="RHEA-COMP:11060"/>
        <dbReference type="Rhea" id="RHEA-COMP:11605"/>
        <dbReference type="ChEBI" id="CHEBI:15378"/>
        <dbReference type="ChEBI" id="CHEBI:30013"/>
        <dbReference type="ChEBI" id="CHEBI:30616"/>
        <dbReference type="ChEBI" id="CHEBI:61977"/>
        <dbReference type="ChEBI" id="CHEBI:456216"/>
        <dbReference type="EC" id="2.7.11.1"/>
    </reaction>
</comment>
<evidence type="ECO:0000256" key="9">
    <source>
        <dbReference type="ARBA" id="ARBA00022737"/>
    </source>
</evidence>
<evidence type="ECO:0000313" key="22">
    <source>
        <dbReference type="EMBL" id="KAG2404161.1"/>
    </source>
</evidence>
<feature type="domain" description="Protein kinase" evidence="21">
    <location>
        <begin position="573"/>
        <end position="810"/>
    </location>
</feature>
<reference evidence="22 23" key="1">
    <citation type="submission" date="2020-05" db="EMBL/GenBank/DDBJ databases">
        <title>Vigna angularis (adzuki bean) Var. LongXiaoDou No. 4 denovo assembly.</title>
        <authorList>
            <person name="Xiang H."/>
        </authorList>
    </citation>
    <scope>NUCLEOTIDE SEQUENCE [LARGE SCALE GENOMIC DNA]</scope>
    <source>
        <tissue evidence="22">Leaf</tissue>
    </source>
</reference>
<dbReference type="GO" id="GO:0004674">
    <property type="term" value="F:protein serine/threonine kinase activity"/>
    <property type="evidence" value="ECO:0007669"/>
    <property type="project" value="UniProtKB-KW"/>
</dbReference>
<evidence type="ECO:0000256" key="11">
    <source>
        <dbReference type="ARBA" id="ARBA00022777"/>
    </source>
</evidence>
<comment type="caution">
    <text evidence="22">The sequence shown here is derived from an EMBL/GenBank/DDBJ whole genome shotgun (WGS) entry which is preliminary data.</text>
</comment>
<evidence type="ECO:0000259" key="21">
    <source>
        <dbReference type="PROSITE" id="PS50011"/>
    </source>
</evidence>
<dbReference type="SUPFAM" id="SSF56112">
    <property type="entry name" value="Protein kinase-like (PK-like)"/>
    <property type="match status" value="1"/>
</dbReference>
<dbReference type="EMBL" id="JABFOF010000002">
    <property type="protein sequence ID" value="KAG2404161.1"/>
    <property type="molecule type" value="Genomic_DNA"/>
</dbReference>
<dbReference type="Gene3D" id="3.80.10.10">
    <property type="entry name" value="Ribonuclease Inhibitor"/>
    <property type="match status" value="3"/>
</dbReference>
<proteinExistence type="predicted"/>
<dbReference type="InterPro" id="IPR032675">
    <property type="entry name" value="LRR_dom_sf"/>
</dbReference>
<dbReference type="SMART" id="SM00369">
    <property type="entry name" value="LRR_TYP"/>
    <property type="match status" value="6"/>
</dbReference>
<dbReference type="AlphaFoldDB" id="A0A8T0KXQ7"/>
<evidence type="ECO:0000256" key="16">
    <source>
        <dbReference type="ARBA" id="ARBA00023180"/>
    </source>
</evidence>
<dbReference type="SUPFAM" id="SSF52058">
    <property type="entry name" value="L domain-like"/>
    <property type="match status" value="2"/>
</dbReference>
<evidence type="ECO:0000256" key="19">
    <source>
        <dbReference type="SAM" id="Phobius"/>
    </source>
</evidence>
<keyword evidence="6" id="KW-0808">Transferase</keyword>
<dbReference type="Pfam" id="PF00560">
    <property type="entry name" value="LRR_1"/>
    <property type="match status" value="8"/>
</dbReference>
<protein>
    <recommendedName>
        <fullName evidence="2">non-specific serine/threonine protein kinase</fullName>
        <ecNumber evidence="2">2.7.11.1</ecNumber>
    </recommendedName>
</protein>
<evidence type="ECO:0000256" key="7">
    <source>
        <dbReference type="ARBA" id="ARBA00022692"/>
    </source>
</evidence>
<comment type="catalytic activity">
    <reaction evidence="18">
        <text>L-seryl-[protein] + ATP = O-phospho-L-seryl-[protein] + ADP + H(+)</text>
        <dbReference type="Rhea" id="RHEA:17989"/>
        <dbReference type="Rhea" id="RHEA-COMP:9863"/>
        <dbReference type="Rhea" id="RHEA-COMP:11604"/>
        <dbReference type="ChEBI" id="CHEBI:15378"/>
        <dbReference type="ChEBI" id="CHEBI:29999"/>
        <dbReference type="ChEBI" id="CHEBI:30616"/>
        <dbReference type="ChEBI" id="CHEBI:83421"/>
        <dbReference type="ChEBI" id="CHEBI:456216"/>
        <dbReference type="EC" id="2.7.11.1"/>
    </reaction>
</comment>
<sequence>MLVLFLCVFLTLLGPQAAAEDSEANALLKWKHSFDNHSQSLLSTWRGNNPCTWKGIQCDKSKSVSTINLSSYELKGTLHTLSFSILPNLLSLNIYHNSFHGTIPPQIGNLTKVNVLNFSSNSFHGSIPQEMWTLGSLHSLDLSLCHLSGELPNSMGNLSNLSFLDLGGNNFSSTIPPGIGKLHKLQYLGMGDCNLFGSIPQEIGMLTNLELIDLSRNSLSGTIPETIVPRSLKNCSSIARLRMEGNQLEGDIAQDFGVYPNLAYIDLSDNKFHGHISPNWGKCHNLYTLKISNNNISGVIPIKLAGANKLGVLHLSSNHLSGKLPKELGNLKSLFQLKISNNHLSGNIPTEIGLLQNLEDLDLGDNELSGPIPIEVVKLHKLRNLNLSKNNIGGSIPSQFSQYLVSLDLSSNLLIGTIPTNIGELQRLFMLNLSHNSLSGTIPSTFGRALSIVNISDNQLEGPIPNIPPFLDAPIESLKNNKGLCGDVRVLDLCPTNHSRKSNKVILVTFLSLGALVFVLCGVALSMYIFCRGKRKGKSHSNSQEAPRKAVFSVWSYDGKIMFENIIEATENFDDKYLIGAGSQGYVYKVVLPSGLVVAVKKLHSAIDEEMSEFSSKAFASEIKALTEIKHRNIIKLHGFCSHSQVSFLVYQFMEGGSLDQLLNKDTEATAFDWEKRVNVVKGLANALSYLHHDCSPPIVHRDISSKNVLLDLEYEAHVSDFGTAKFLKPSSRSWTEFAGTFGYAAPDQRPPQPTKPIDGEVILIVRLALACLSQNPRSRPTMEQVSKAFGTGKSPSADLFPRISLGQLC</sequence>
<evidence type="ECO:0000256" key="13">
    <source>
        <dbReference type="ARBA" id="ARBA00022989"/>
    </source>
</evidence>
<dbReference type="PANTHER" id="PTHR48005:SF70">
    <property type="entry name" value="MDIS1-INTERACTING RECEPTOR LIKE KINASE 2-LIKE"/>
    <property type="match status" value="1"/>
</dbReference>
<gene>
    <name evidence="22" type="ORF">HKW66_Vig0110830</name>
</gene>
<evidence type="ECO:0000256" key="10">
    <source>
        <dbReference type="ARBA" id="ARBA00022741"/>
    </source>
</evidence>
<dbReference type="FunFam" id="3.30.200.20:FF:000309">
    <property type="entry name" value="Leucine-rich repeat receptor protein kinase MSP1"/>
    <property type="match status" value="1"/>
</dbReference>
<evidence type="ECO:0000256" key="1">
    <source>
        <dbReference type="ARBA" id="ARBA00004479"/>
    </source>
</evidence>
<dbReference type="FunFam" id="1.10.510.10:FF:001023">
    <property type="entry name" value="Os07g0541700 protein"/>
    <property type="match status" value="1"/>
</dbReference>
<keyword evidence="15 22" id="KW-0675">Receptor</keyword>
<dbReference type="Pfam" id="PF13855">
    <property type="entry name" value="LRR_8"/>
    <property type="match status" value="1"/>
</dbReference>
<evidence type="ECO:0000256" key="4">
    <source>
        <dbReference type="ARBA" id="ARBA00022553"/>
    </source>
</evidence>
<dbReference type="Pfam" id="PF00069">
    <property type="entry name" value="Pkinase"/>
    <property type="match status" value="1"/>
</dbReference>
<keyword evidence="10" id="KW-0547">Nucleotide-binding</keyword>
<dbReference type="GO" id="GO:0009791">
    <property type="term" value="P:post-embryonic development"/>
    <property type="evidence" value="ECO:0007669"/>
    <property type="project" value="UniProtKB-ARBA"/>
</dbReference>
<feature type="chain" id="PRO_5035744579" description="non-specific serine/threonine protein kinase" evidence="20">
    <location>
        <begin position="20"/>
        <end position="810"/>
    </location>
</feature>
<evidence type="ECO:0000256" key="5">
    <source>
        <dbReference type="ARBA" id="ARBA00022614"/>
    </source>
</evidence>
<evidence type="ECO:0000256" key="3">
    <source>
        <dbReference type="ARBA" id="ARBA00022527"/>
    </source>
</evidence>
<dbReference type="InterPro" id="IPR011009">
    <property type="entry name" value="Kinase-like_dom_sf"/>
</dbReference>